<dbReference type="Proteomes" id="UP000037179">
    <property type="component" value="Unassembled WGS sequence"/>
</dbReference>
<dbReference type="PANTHER" id="PTHR13789:SF309">
    <property type="entry name" value="PUTATIVE (AFU_ORTHOLOGUE AFUA_6G14510)-RELATED"/>
    <property type="match status" value="1"/>
</dbReference>
<dbReference type="SUPFAM" id="SSF51905">
    <property type="entry name" value="FAD/NAD(P)-binding domain"/>
    <property type="match status" value="1"/>
</dbReference>
<dbReference type="Gene3D" id="3.50.50.60">
    <property type="entry name" value="FAD/NAD(P)-binding domain"/>
    <property type="match status" value="1"/>
</dbReference>
<keyword evidence="6" id="KW-1185">Reference proteome</keyword>
<keyword evidence="1 4" id="KW-0560">Oxidoreductase</keyword>
<dbReference type="InterPro" id="IPR036188">
    <property type="entry name" value="FAD/NAD-bd_sf"/>
</dbReference>
<dbReference type="GO" id="GO:0018658">
    <property type="term" value="F:salicylate 1-monooxygenase activity"/>
    <property type="evidence" value="ECO:0007669"/>
    <property type="project" value="UniProtKB-EC"/>
</dbReference>
<reference evidence="4 7" key="3">
    <citation type="submission" date="2016-10" db="EMBL/GenBank/DDBJ databases">
        <title>Genome sequence of Nocardia seriolae strain EM150506, isolated from Anguila japonica.</title>
        <authorList>
            <person name="Han H.-J."/>
        </authorList>
    </citation>
    <scope>NUCLEOTIDE SEQUENCE [LARGE SCALE GENOMIC DNA]</scope>
    <source>
        <strain evidence="4 7">EM150506</strain>
    </source>
</reference>
<dbReference type="Pfam" id="PF13450">
    <property type="entry name" value="NAD_binding_8"/>
    <property type="match status" value="1"/>
</dbReference>
<dbReference type="EMBL" id="CP017839">
    <property type="protein sequence ID" value="APA98207.1"/>
    <property type="molecule type" value="Genomic_DNA"/>
</dbReference>
<evidence type="ECO:0000313" key="5">
    <source>
        <dbReference type="EMBL" id="GAP27989.1"/>
    </source>
</evidence>
<organism evidence="4 7">
    <name type="scientific">Nocardia seriolae</name>
    <dbReference type="NCBI Taxonomy" id="37332"/>
    <lineage>
        <taxon>Bacteria</taxon>
        <taxon>Bacillati</taxon>
        <taxon>Actinomycetota</taxon>
        <taxon>Actinomycetes</taxon>
        <taxon>Mycobacteriales</taxon>
        <taxon>Nocardiaceae</taxon>
        <taxon>Nocardia</taxon>
    </lineage>
</organism>
<evidence type="ECO:0000256" key="2">
    <source>
        <dbReference type="ARBA" id="ARBA00023033"/>
    </source>
</evidence>
<evidence type="ECO:0000256" key="1">
    <source>
        <dbReference type="ARBA" id="ARBA00023002"/>
    </source>
</evidence>
<dbReference type="Pfam" id="PF01494">
    <property type="entry name" value="FAD_binding_3"/>
    <property type="match status" value="1"/>
</dbReference>
<evidence type="ECO:0000313" key="7">
    <source>
        <dbReference type="Proteomes" id="UP000180166"/>
    </source>
</evidence>
<keyword evidence="2 5" id="KW-0503">Monooxygenase</keyword>
<dbReference type="RefSeq" id="WP_036550073.1">
    <property type="nucleotide sequence ID" value="NZ_AP028459.1"/>
</dbReference>
<dbReference type="AlphaFoldDB" id="A0ABC8AVC1"/>
<reference evidence="6" key="1">
    <citation type="submission" date="2015-07" db="EMBL/GenBank/DDBJ databases">
        <title>Nocardia seriolae U-1 whole genome shotgun sequence.</title>
        <authorList>
            <person name="Imajoh M."/>
            <person name="Fukumoto Y."/>
            <person name="Sukeda M."/>
            <person name="Yamane J."/>
            <person name="Yamasaki K."/>
            <person name="Shimizu M."/>
            <person name="Ohnishi K."/>
            <person name="Oshima S."/>
        </authorList>
    </citation>
    <scope>NUCLEOTIDE SEQUENCE [LARGE SCALE GENOMIC DNA]</scope>
    <source>
        <strain evidence="6">U-1</strain>
    </source>
</reference>
<feature type="domain" description="FAD-binding" evidence="3">
    <location>
        <begin position="122"/>
        <end position="305"/>
    </location>
</feature>
<dbReference type="PRINTS" id="PR00420">
    <property type="entry name" value="RNGMNOXGNASE"/>
</dbReference>
<dbReference type="KEGG" id="nsr:NS506_04159"/>
<reference evidence="5 6" key="2">
    <citation type="journal article" date="2016" name="Genome Announc.">
        <title>Draft Genome Sequence of Erythromycin- and Oxytetracycline-Sensitive Nocardia seriolae Strain U-1 (NBRC 110359).</title>
        <authorList>
            <person name="Imajoh M."/>
            <person name="Sukeda M."/>
            <person name="Shimizu M."/>
            <person name="Yamane J."/>
            <person name="Ohnishi K."/>
            <person name="Oshima S."/>
        </authorList>
    </citation>
    <scope>NUCLEOTIDE SEQUENCE [LARGE SCALE GENOMIC DNA]</scope>
    <source>
        <strain evidence="5 6">U-1</strain>
    </source>
</reference>
<dbReference type="Proteomes" id="UP000180166">
    <property type="component" value="Chromosome"/>
</dbReference>
<protein>
    <submittedName>
        <fullName evidence="4 5">Monooxygenase</fullName>
        <ecNumber evidence="4">1.14.13.1</ecNumber>
    </submittedName>
</protein>
<dbReference type="EMBL" id="BBYQ01000025">
    <property type="protein sequence ID" value="GAP27989.1"/>
    <property type="molecule type" value="Genomic_DNA"/>
</dbReference>
<dbReference type="EC" id="1.14.13.1" evidence="4"/>
<name>A0ABC8AVC1_9NOCA</name>
<dbReference type="InterPro" id="IPR050493">
    <property type="entry name" value="FAD-dep_Monooxygenase_BioMet"/>
</dbReference>
<dbReference type="InterPro" id="IPR002938">
    <property type="entry name" value="FAD-bd"/>
</dbReference>
<accession>A0ABC8AVC1</accession>
<dbReference type="GeneID" id="93375355"/>
<evidence type="ECO:0000313" key="6">
    <source>
        <dbReference type="Proteomes" id="UP000037179"/>
    </source>
</evidence>
<proteinExistence type="predicted"/>
<evidence type="ECO:0000313" key="4">
    <source>
        <dbReference type="EMBL" id="APA98207.1"/>
    </source>
</evidence>
<dbReference type="PANTHER" id="PTHR13789">
    <property type="entry name" value="MONOOXYGENASE"/>
    <property type="match status" value="1"/>
</dbReference>
<evidence type="ECO:0000259" key="3">
    <source>
        <dbReference type="Pfam" id="PF01494"/>
    </source>
</evidence>
<sequence length="344" mass="36479">MVTIIGGGVAGSALAGALARHGTPVTLYERQPKPQGGGAFLFIDGRGHRALTALGVDESALRAASYPLTGGLEYTDSAGHHGATPGQGHRFWLRRNLMAILTDFVTATRAETRFATAVTDLTAIHDDLIIAADGVDSTVRAHLEPDRTPQYAGDVVLYGMTTEPLTLPTTPATLHFFAELSSTGNLSSTLGHIWRPGDPAALWFLRLPRPPLPGSDDLSLRPVGEWADRIRTATPNNRALIDRFLATTESVHVSNARNVPLDTAAPPTDSTLLIGDADHAITPAAGIGARDALEDAQAVYRALVSGTSPALAMAARRRTILAERETATRARQAVQRGPHPHSTE</sequence>
<gene>
    <name evidence="4" type="ORF">NS506_04159</name>
    <name evidence="5" type="ORF">NSK11_contig00025-0071</name>
</gene>